<evidence type="ECO:0000259" key="7">
    <source>
        <dbReference type="Pfam" id="PF12890"/>
    </source>
</evidence>
<feature type="binding site" evidence="6">
    <location>
        <position position="65"/>
    </location>
    <ligand>
        <name>Zn(2+)</name>
        <dbReference type="ChEBI" id="CHEBI:29105"/>
        <label>1</label>
    </ligand>
</feature>
<dbReference type="GO" id="GO:0004151">
    <property type="term" value="F:dihydroorotase activity"/>
    <property type="evidence" value="ECO:0007669"/>
    <property type="project" value="UniProtKB-UniRule"/>
</dbReference>
<comment type="catalytic activity">
    <reaction evidence="6">
        <text>(S)-dihydroorotate + H2O = N-carbamoyl-L-aspartate + H(+)</text>
        <dbReference type="Rhea" id="RHEA:24296"/>
        <dbReference type="ChEBI" id="CHEBI:15377"/>
        <dbReference type="ChEBI" id="CHEBI:15378"/>
        <dbReference type="ChEBI" id="CHEBI:30864"/>
        <dbReference type="ChEBI" id="CHEBI:32814"/>
        <dbReference type="EC" id="3.5.2.3"/>
    </reaction>
</comment>
<name>A0A2A8D0A3_9BACT</name>
<comment type="similarity">
    <text evidence="2 6">Belongs to the metallo-dependent hydrolases superfamily. DHOase family. Class I DHOase subfamily.</text>
</comment>
<dbReference type="CDD" id="cd01317">
    <property type="entry name" value="DHOase_IIa"/>
    <property type="match status" value="1"/>
</dbReference>
<protein>
    <recommendedName>
        <fullName evidence="6">Dihydroorotase</fullName>
        <shortName evidence="6">DHOase</shortName>
        <ecNumber evidence="6">3.5.2.3</ecNumber>
    </recommendedName>
</protein>
<dbReference type="Gene3D" id="2.30.40.10">
    <property type="entry name" value="Urease, subunit C, domain 1"/>
    <property type="match status" value="1"/>
</dbReference>
<comment type="caution">
    <text evidence="8">The sequence shown here is derived from an EMBL/GenBank/DDBJ whole genome shotgun (WGS) entry which is preliminary data.</text>
</comment>
<dbReference type="SUPFAM" id="SSF51556">
    <property type="entry name" value="Metallo-dependent hydrolases"/>
    <property type="match status" value="1"/>
</dbReference>
<accession>A0A2A8D0A3</accession>
<dbReference type="InterPro" id="IPR024403">
    <property type="entry name" value="DHOase_cat"/>
</dbReference>
<keyword evidence="3 6" id="KW-0479">Metal-binding</keyword>
<feature type="binding site" evidence="6">
    <location>
        <position position="154"/>
    </location>
    <ligand>
        <name>Zn(2+)</name>
        <dbReference type="ChEBI" id="CHEBI:29105"/>
        <label>2</label>
    </ligand>
</feature>
<comment type="function">
    <text evidence="1 6">Catalyzes the reversible cyclization of carbamoyl aspartate to dihydroorotate.</text>
</comment>
<reference evidence="8 9" key="1">
    <citation type="submission" date="2017-10" db="EMBL/GenBank/DDBJ databases">
        <title>Draft genome of Longibacter Salinarum.</title>
        <authorList>
            <person name="Goh K.M."/>
            <person name="Shamsir M.S."/>
            <person name="Lim S.W."/>
        </authorList>
    </citation>
    <scope>NUCLEOTIDE SEQUENCE [LARGE SCALE GENOMIC DNA]</scope>
    <source>
        <strain evidence="8 9">KCTC 52045</strain>
    </source>
</reference>
<feature type="binding site" evidence="6">
    <location>
        <position position="63"/>
    </location>
    <ligand>
        <name>Zn(2+)</name>
        <dbReference type="ChEBI" id="CHEBI:29105"/>
        <label>1</label>
    </ligand>
</feature>
<dbReference type="GO" id="GO:0005737">
    <property type="term" value="C:cytoplasm"/>
    <property type="evidence" value="ECO:0007669"/>
    <property type="project" value="TreeGrafter"/>
</dbReference>
<feature type="binding site" evidence="6">
    <location>
        <position position="313"/>
    </location>
    <ligand>
        <name>substrate</name>
    </ligand>
</feature>
<comment type="pathway">
    <text evidence="6">Pyrimidine metabolism; UMP biosynthesis via de novo pathway; (S)-dihydroorotate from bicarbonate: step 3/3.</text>
</comment>
<evidence type="ECO:0000256" key="2">
    <source>
        <dbReference type="ARBA" id="ARBA00010286"/>
    </source>
</evidence>
<dbReference type="EMBL" id="PDEQ01000002">
    <property type="protein sequence ID" value="PEN14409.1"/>
    <property type="molecule type" value="Genomic_DNA"/>
</dbReference>
<keyword evidence="9" id="KW-1185">Reference proteome</keyword>
<gene>
    <name evidence="6" type="primary">pyrC</name>
    <name evidence="8" type="ORF">CRI94_05100</name>
</gene>
<dbReference type="HAMAP" id="MF_00220_B">
    <property type="entry name" value="PyrC_classI_B"/>
    <property type="match status" value="1"/>
</dbReference>
<dbReference type="Pfam" id="PF12890">
    <property type="entry name" value="DHOase"/>
    <property type="match status" value="1"/>
</dbReference>
<dbReference type="Gene3D" id="3.20.20.140">
    <property type="entry name" value="Metal-dependent hydrolases"/>
    <property type="match status" value="1"/>
</dbReference>
<dbReference type="NCBIfam" id="TIGR00857">
    <property type="entry name" value="pyrC_multi"/>
    <property type="match status" value="1"/>
</dbReference>
<feature type="domain" description="Dihydroorotase catalytic" evidence="7">
    <location>
        <begin position="52"/>
        <end position="237"/>
    </location>
</feature>
<keyword evidence="4 6" id="KW-0378">Hydrolase</keyword>
<dbReference type="OrthoDB" id="9765462at2"/>
<keyword evidence="6" id="KW-0862">Zinc</keyword>
<feature type="binding site" evidence="6">
    <location>
        <begin position="65"/>
        <end position="67"/>
    </location>
    <ligand>
        <name>substrate</name>
    </ligand>
</feature>
<feature type="binding site" evidence="6">
    <location>
        <position position="97"/>
    </location>
    <ligand>
        <name>substrate</name>
    </ligand>
</feature>
<evidence type="ECO:0000256" key="6">
    <source>
        <dbReference type="HAMAP-Rule" id="MF_00220"/>
    </source>
</evidence>
<keyword evidence="5 6" id="KW-0665">Pyrimidine biosynthesis</keyword>
<dbReference type="GO" id="GO:0008270">
    <property type="term" value="F:zinc ion binding"/>
    <property type="evidence" value="ECO:0007669"/>
    <property type="project" value="UniProtKB-UniRule"/>
</dbReference>
<organism evidence="8 9">
    <name type="scientific">Longibacter salinarum</name>
    <dbReference type="NCBI Taxonomy" id="1850348"/>
    <lineage>
        <taxon>Bacteria</taxon>
        <taxon>Pseudomonadati</taxon>
        <taxon>Rhodothermota</taxon>
        <taxon>Rhodothermia</taxon>
        <taxon>Rhodothermales</taxon>
        <taxon>Salisaetaceae</taxon>
        <taxon>Longibacter</taxon>
    </lineage>
</organism>
<dbReference type="GO" id="GO:0044205">
    <property type="term" value="P:'de novo' UMP biosynthetic process"/>
    <property type="evidence" value="ECO:0007669"/>
    <property type="project" value="UniProtKB-UniRule"/>
</dbReference>
<dbReference type="Proteomes" id="UP000220102">
    <property type="component" value="Unassembled WGS sequence"/>
</dbReference>
<sequence>MPADLLIRHGTILNPENGETRQADILIRDGRIEKIGASLDADVDVTVVDASGKMISPGWMDMHVHFREPGYEHKETVATGARAAAFGGFTSVACMPNTNPPIHTRDVVEFVLERAEDTPVHVHPIATVSKEREGVELAEMADLQEGGAVAFSDDGSPVQHAGLMRRALEYSSMLNAPIINHMEELTLNPEGHMHEGEVSARLGVSGIPALSEDVMIARDIEIAAATGGHVHVAHISTARGVALVREAKARGVNITSEVCPHHFTLTDEAVETTGFSTHTKMHPPLRSAADVDAIIEGLVDGTIDAICTDHAPHAPHEKDVEFNAAPFGILGLETAWGLTVRELVEPGHLSVAEAVRKLTVTPREIMNLPLPVMEEGATAELTIFDASTRWTFEETDIRSKSRNTPFVGEELIGRAFGIYSKGQWVPATREK</sequence>
<feature type="binding site" evidence="6">
    <location>
        <position position="181"/>
    </location>
    <ligand>
        <name>Zn(2+)</name>
        <dbReference type="ChEBI" id="CHEBI:29105"/>
        <label>2</label>
    </ligand>
</feature>
<evidence type="ECO:0000256" key="5">
    <source>
        <dbReference type="ARBA" id="ARBA00022975"/>
    </source>
</evidence>
<dbReference type="PROSITE" id="PS00482">
    <property type="entry name" value="DIHYDROOROTASE_1"/>
    <property type="match status" value="1"/>
</dbReference>
<feature type="binding site" evidence="6">
    <location>
        <position position="234"/>
    </location>
    <ligand>
        <name>Zn(2+)</name>
        <dbReference type="ChEBI" id="CHEBI:29105"/>
        <label>2</label>
    </ligand>
</feature>
<comment type="cofactor">
    <cofactor evidence="6">
        <name>Zn(2+)</name>
        <dbReference type="ChEBI" id="CHEBI:29105"/>
    </cofactor>
    <text evidence="6">Binds 2 Zn(2+) ions per subunit.</text>
</comment>
<feature type="binding site" evidence="6">
    <location>
        <position position="309"/>
    </location>
    <ligand>
        <name>Zn(2+)</name>
        <dbReference type="ChEBI" id="CHEBI:29105"/>
        <label>1</label>
    </ligand>
</feature>
<dbReference type="UniPathway" id="UPA00070">
    <property type="reaction ID" value="UER00117"/>
</dbReference>
<feature type="binding site" evidence="6">
    <location>
        <begin position="327"/>
        <end position="328"/>
    </location>
    <ligand>
        <name>substrate</name>
    </ligand>
</feature>
<dbReference type="InterPro" id="IPR032466">
    <property type="entry name" value="Metal_Hydrolase"/>
</dbReference>
<dbReference type="SUPFAM" id="SSF51338">
    <property type="entry name" value="Composite domain of metallo-dependent hydrolases"/>
    <property type="match status" value="1"/>
</dbReference>
<proteinExistence type="inferred from homology"/>
<dbReference type="InterPro" id="IPR004722">
    <property type="entry name" value="DHOase"/>
</dbReference>
<feature type="active site" evidence="6">
    <location>
        <position position="309"/>
    </location>
</feature>
<comment type="caution">
    <text evidence="6">Lacks conserved residue(s) required for the propagation of feature annotation.</text>
</comment>
<dbReference type="GO" id="GO:0006145">
    <property type="term" value="P:purine nucleobase catabolic process"/>
    <property type="evidence" value="ECO:0007669"/>
    <property type="project" value="TreeGrafter"/>
</dbReference>
<dbReference type="PANTHER" id="PTHR43668">
    <property type="entry name" value="ALLANTOINASE"/>
    <property type="match status" value="1"/>
</dbReference>
<evidence type="ECO:0000256" key="4">
    <source>
        <dbReference type="ARBA" id="ARBA00022801"/>
    </source>
</evidence>
<dbReference type="InterPro" id="IPR011059">
    <property type="entry name" value="Metal-dep_hydrolase_composite"/>
</dbReference>
<evidence type="ECO:0000313" key="9">
    <source>
        <dbReference type="Proteomes" id="UP000220102"/>
    </source>
</evidence>
<evidence type="ECO:0000313" key="8">
    <source>
        <dbReference type="EMBL" id="PEN14409.1"/>
    </source>
</evidence>
<dbReference type="AlphaFoldDB" id="A0A2A8D0A3"/>
<dbReference type="EC" id="3.5.2.3" evidence="6"/>
<dbReference type="InterPro" id="IPR002195">
    <property type="entry name" value="Dihydroorotase_CS"/>
</dbReference>
<evidence type="ECO:0000256" key="1">
    <source>
        <dbReference type="ARBA" id="ARBA00002368"/>
    </source>
</evidence>
<dbReference type="PANTHER" id="PTHR43668:SF2">
    <property type="entry name" value="ALLANTOINASE"/>
    <property type="match status" value="1"/>
</dbReference>
<evidence type="ECO:0000256" key="3">
    <source>
        <dbReference type="ARBA" id="ARBA00022723"/>
    </source>
</evidence>
<feature type="binding site" evidence="6">
    <location>
        <position position="154"/>
    </location>
    <ligand>
        <name>Zn(2+)</name>
        <dbReference type="ChEBI" id="CHEBI:29105"/>
        <label>1</label>
    </ligand>
</feature>
<dbReference type="RefSeq" id="WP_098074589.1">
    <property type="nucleotide sequence ID" value="NZ_PDEQ01000002.1"/>
</dbReference>
<dbReference type="GO" id="GO:0004038">
    <property type="term" value="F:allantoinase activity"/>
    <property type="evidence" value="ECO:0007669"/>
    <property type="project" value="TreeGrafter"/>
</dbReference>
<dbReference type="InterPro" id="IPR050138">
    <property type="entry name" value="DHOase/Allantoinase_Hydrolase"/>
</dbReference>